<comment type="similarity">
    <text evidence="2 8">Belongs to the 4-toluene sulfonate uptake permease (TSUP) (TC 2.A.102) family.</text>
</comment>
<dbReference type="Proteomes" id="UP000026941">
    <property type="component" value="Unassembled WGS sequence"/>
</dbReference>
<evidence type="ECO:0000313" key="9">
    <source>
        <dbReference type="EMBL" id="GAJ94340.1"/>
    </source>
</evidence>
<evidence type="ECO:0000256" key="6">
    <source>
        <dbReference type="ARBA" id="ARBA00022989"/>
    </source>
</evidence>
<feature type="transmembrane region" description="Helical" evidence="8">
    <location>
        <begin position="116"/>
        <end position="136"/>
    </location>
</feature>
<comment type="caution">
    <text evidence="9">The sequence shown here is derived from an EMBL/GenBank/DDBJ whole genome shotgun (WGS) entry which is preliminary data.</text>
</comment>
<evidence type="ECO:0000256" key="2">
    <source>
        <dbReference type="ARBA" id="ARBA00009142"/>
    </source>
</evidence>
<protein>
    <recommendedName>
        <fullName evidence="8">Probable membrane transporter protein</fullName>
    </recommendedName>
</protein>
<sequence>MDHPHCAGRQIPYVSGMMDHSILLVVAIAATFFAAGIVKGVTGMGLPTVAMGVLGALISPLAAAGLLIAPSFVTNVWQLFAGPKFGPLLRRLWPMMLAIVVGTVVGSSLLTSGDTMLTTAALGAALVIYAAYTLTARQLRVPARLEPWLSPAIGLVTGAVTGGTGVFVIPAVPYLQALGLEKDDLVQALGLSFTVSTMALAAGLAWRGAFQLDNLAMSALAILPALAGMWAGQLIRNRVSPATFRLWFLICLLLLGAEMLARPFL</sequence>
<dbReference type="GO" id="GO:0005886">
    <property type="term" value="C:plasma membrane"/>
    <property type="evidence" value="ECO:0007669"/>
    <property type="project" value="UniProtKB-SubCell"/>
</dbReference>
<keyword evidence="5 8" id="KW-0812">Transmembrane</keyword>
<gene>
    <name evidence="9" type="ORF">RRH01S_08_00770</name>
</gene>
<accession>A0AA87Q7B8</accession>
<feature type="transmembrane region" description="Helical" evidence="8">
    <location>
        <begin position="215"/>
        <end position="232"/>
    </location>
</feature>
<evidence type="ECO:0000256" key="8">
    <source>
        <dbReference type="RuleBase" id="RU363041"/>
    </source>
</evidence>
<dbReference type="AlphaFoldDB" id="A0AA87Q7B8"/>
<dbReference type="InterPro" id="IPR052017">
    <property type="entry name" value="TSUP"/>
</dbReference>
<evidence type="ECO:0000256" key="3">
    <source>
        <dbReference type="ARBA" id="ARBA00022448"/>
    </source>
</evidence>
<comment type="subcellular location">
    <subcellularLocation>
        <location evidence="1 8">Cell membrane</location>
        <topology evidence="1 8">Multi-pass membrane protein</topology>
    </subcellularLocation>
</comment>
<proteinExistence type="inferred from homology"/>
<feature type="transmembrane region" description="Helical" evidence="8">
    <location>
        <begin position="53"/>
        <end position="80"/>
    </location>
</feature>
<organism evidence="9 10">
    <name type="scientific">Rhizobium rhizogenes NBRC 13257</name>
    <dbReference type="NCBI Taxonomy" id="1220581"/>
    <lineage>
        <taxon>Bacteria</taxon>
        <taxon>Pseudomonadati</taxon>
        <taxon>Pseudomonadota</taxon>
        <taxon>Alphaproteobacteria</taxon>
        <taxon>Hyphomicrobiales</taxon>
        <taxon>Rhizobiaceae</taxon>
        <taxon>Rhizobium/Agrobacterium group</taxon>
        <taxon>Rhizobium</taxon>
    </lineage>
</organism>
<keyword evidence="4 8" id="KW-1003">Cell membrane</keyword>
<keyword evidence="6 8" id="KW-1133">Transmembrane helix</keyword>
<evidence type="ECO:0000256" key="1">
    <source>
        <dbReference type="ARBA" id="ARBA00004651"/>
    </source>
</evidence>
<feature type="transmembrane region" description="Helical" evidence="8">
    <location>
        <begin position="185"/>
        <end position="206"/>
    </location>
</feature>
<dbReference type="PANTHER" id="PTHR30269">
    <property type="entry name" value="TRANSMEMBRANE PROTEIN YFCA"/>
    <property type="match status" value="1"/>
</dbReference>
<dbReference type="Pfam" id="PF01925">
    <property type="entry name" value="TauE"/>
    <property type="match status" value="1"/>
</dbReference>
<evidence type="ECO:0000313" key="10">
    <source>
        <dbReference type="Proteomes" id="UP000026941"/>
    </source>
</evidence>
<reference evidence="9 10" key="1">
    <citation type="submission" date="2014-05" db="EMBL/GenBank/DDBJ databases">
        <title>Whole genome shotgun sequence of Rhizobium rhizogenes NBRC 13257.</title>
        <authorList>
            <person name="Katano-Makiyama Y."/>
            <person name="Hosoyama A."/>
            <person name="Hashimoto M."/>
            <person name="Hosoyama Y."/>
            <person name="Noguchi M."/>
            <person name="Tsuchikane K."/>
            <person name="Kimura A."/>
            <person name="Ohji S."/>
            <person name="Ichikawa N."/>
            <person name="Yamazoe A."/>
            <person name="Fujita N."/>
        </authorList>
    </citation>
    <scope>NUCLEOTIDE SEQUENCE [LARGE SCALE GENOMIC DNA]</scope>
    <source>
        <strain evidence="9 10">NBRC 13257</strain>
    </source>
</reference>
<dbReference type="PANTHER" id="PTHR30269:SF32">
    <property type="entry name" value="MEMBRANE TRANSPORTER PROTEIN-RELATED"/>
    <property type="match status" value="1"/>
</dbReference>
<feature type="transmembrane region" description="Helical" evidence="8">
    <location>
        <begin position="21"/>
        <end position="41"/>
    </location>
</feature>
<evidence type="ECO:0000256" key="5">
    <source>
        <dbReference type="ARBA" id="ARBA00022692"/>
    </source>
</evidence>
<feature type="transmembrane region" description="Helical" evidence="8">
    <location>
        <begin position="148"/>
        <end position="173"/>
    </location>
</feature>
<dbReference type="EMBL" id="BAYX01000008">
    <property type="protein sequence ID" value="GAJ94340.1"/>
    <property type="molecule type" value="Genomic_DNA"/>
</dbReference>
<keyword evidence="7 8" id="KW-0472">Membrane</keyword>
<dbReference type="InterPro" id="IPR002781">
    <property type="entry name" value="TM_pro_TauE-like"/>
</dbReference>
<evidence type="ECO:0000256" key="4">
    <source>
        <dbReference type="ARBA" id="ARBA00022475"/>
    </source>
</evidence>
<feature type="transmembrane region" description="Helical" evidence="8">
    <location>
        <begin position="92"/>
        <end position="110"/>
    </location>
</feature>
<feature type="transmembrane region" description="Helical" evidence="8">
    <location>
        <begin position="244"/>
        <end position="261"/>
    </location>
</feature>
<name>A0AA87Q7B8_RHIRH</name>
<keyword evidence="3" id="KW-0813">Transport</keyword>
<evidence type="ECO:0000256" key="7">
    <source>
        <dbReference type="ARBA" id="ARBA00023136"/>
    </source>
</evidence>